<dbReference type="Proteomes" id="UP000095281">
    <property type="component" value="Unplaced"/>
</dbReference>
<keyword evidence="1" id="KW-1185">Reference proteome</keyword>
<organism evidence="1 2">
    <name type="scientific">Meloidogyne hapla</name>
    <name type="common">Root-knot nematode worm</name>
    <dbReference type="NCBI Taxonomy" id="6305"/>
    <lineage>
        <taxon>Eukaryota</taxon>
        <taxon>Metazoa</taxon>
        <taxon>Ecdysozoa</taxon>
        <taxon>Nematoda</taxon>
        <taxon>Chromadorea</taxon>
        <taxon>Rhabditida</taxon>
        <taxon>Tylenchina</taxon>
        <taxon>Tylenchomorpha</taxon>
        <taxon>Tylenchoidea</taxon>
        <taxon>Meloidogynidae</taxon>
        <taxon>Meloidogyninae</taxon>
        <taxon>Meloidogyne</taxon>
    </lineage>
</organism>
<sequence length="112" mass="12657">MAPYFFVGDGAFPLSTGMMKPFSGTKDTAKTDRDCRHNCRFYFSSHPSKMADSGIYCEENGLWRQDVQHQLKSVDQSRGGHRRYNPSAIGVRDDLMTFVSTVGSVPWQDDLI</sequence>
<name>A0A1I8B234_MELHA</name>
<dbReference type="WBParaSite" id="MhA1_Contig1209.frz3.gene2">
    <property type="protein sequence ID" value="MhA1_Contig1209.frz3.gene2"/>
    <property type="gene ID" value="MhA1_Contig1209.frz3.gene2"/>
</dbReference>
<protein>
    <submittedName>
        <fullName evidence="2">DDE Tnp4 domain-containing protein</fullName>
    </submittedName>
</protein>
<reference evidence="2" key="1">
    <citation type="submission" date="2016-11" db="UniProtKB">
        <authorList>
            <consortium name="WormBaseParasite"/>
        </authorList>
    </citation>
    <scope>IDENTIFICATION</scope>
</reference>
<evidence type="ECO:0000313" key="2">
    <source>
        <dbReference type="WBParaSite" id="MhA1_Contig1209.frz3.gene2"/>
    </source>
</evidence>
<accession>A0A1I8B234</accession>
<evidence type="ECO:0000313" key="1">
    <source>
        <dbReference type="Proteomes" id="UP000095281"/>
    </source>
</evidence>
<proteinExistence type="predicted"/>
<dbReference type="AlphaFoldDB" id="A0A1I8B234"/>